<feature type="compositionally biased region" description="Polar residues" evidence="1">
    <location>
        <begin position="1"/>
        <end position="15"/>
    </location>
</feature>
<evidence type="ECO:0000313" key="3">
    <source>
        <dbReference type="Proteomes" id="UP001500841"/>
    </source>
</evidence>
<name>A0ABP7WMT8_9SPHI</name>
<dbReference type="RefSeq" id="WP_345102077.1">
    <property type="nucleotide sequence ID" value="NZ_BAABCV010000004.1"/>
</dbReference>
<sequence>METKKQTAVSPQRTNANREERIQKKAKSAATTESSVAAELKNREHGGEKPAR</sequence>
<dbReference type="Proteomes" id="UP001500841">
    <property type="component" value="Unassembled WGS sequence"/>
</dbReference>
<feature type="region of interest" description="Disordered" evidence="1">
    <location>
        <begin position="1"/>
        <end position="52"/>
    </location>
</feature>
<gene>
    <name evidence="2" type="ORF">GCM10022392_13380</name>
</gene>
<feature type="compositionally biased region" description="Low complexity" evidence="1">
    <location>
        <begin position="28"/>
        <end position="39"/>
    </location>
</feature>
<keyword evidence="3" id="KW-1185">Reference proteome</keyword>
<reference evidence="3" key="1">
    <citation type="journal article" date="2019" name="Int. J. Syst. Evol. Microbiol.">
        <title>The Global Catalogue of Microorganisms (GCM) 10K type strain sequencing project: providing services to taxonomists for standard genome sequencing and annotation.</title>
        <authorList>
            <consortium name="The Broad Institute Genomics Platform"/>
            <consortium name="The Broad Institute Genome Sequencing Center for Infectious Disease"/>
            <person name="Wu L."/>
            <person name="Ma J."/>
        </authorList>
    </citation>
    <scope>NUCLEOTIDE SEQUENCE [LARGE SCALE GENOMIC DNA]</scope>
    <source>
        <strain evidence="3">JCM 17085</strain>
    </source>
</reference>
<comment type="caution">
    <text evidence="2">The sequence shown here is derived from an EMBL/GenBank/DDBJ whole genome shotgun (WGS) entry which is preliminary data.</text>
</comment>
<evidence type="ECO:0000313" key="2">
    <source>
        <dbReference type="EMBL" id="GAA4092457.1"/>
    </source>
</evidence>
<accession>A0ABP7WMT8</accession>
<feature type="compositionally biased region" description="Basic and acidic residues" evidence="1">
    <location>
        <begin position="40"/>
        <end position="52"/>
    </location>
</feature>
<dbReference type="EMBL" id="BAABCV010000004">
    <property type="protein sequence ID" value="GAA4092457.1"/>
    <property type="molecule type" value="Genomic_DNA"/>
</dbReference>
<protein>
    <submittedName>
        <fullName evidence="2">Uncharacterized protein</fullName>
    </submittedName>
</protein>
<evidence type="ECO:0000256" key="1">
    <source>
        <dbReference type="SAM" id="MobiDB-lite"/>
    </source>
</evidence>
<organism evidence="2 3">
    <name type="scientific">Mucilaginibacter panaciglaebae</name>
    <dbReference type="NCBI Taxonomy" id="502331"/>
    <lineage>
        <taxon>Bacteria</taxon>
        <taxon>Pseudomonadati</taxon>
        <taxon>Bacteroidota</taxon>
        <taxon>Sphingobacteriia</taxon>
        <taxon>Sphingobacteriales</taxon>
        <taxon>Sphingobacteriaceae</taxon>
        <taxon>Mucilaginibacter</taxon>
    </lineage>
</organism>
<proteinExistence type="predicted"/>